<sequence length="97" mass="11559">MVILTFLSVEDMYGYELTEKIEKESEGYLKMKEGTLYPALKKLEAKGMIESYWEESREGPRRKYYSLTDEGIQELNNQKKEWSYFQSVLIKLMFYSG</sequence>
<dbReference type="EMBL" id="PGUY01000042">
    <property type="protein sequence ID" value="PLT29370.1"/>
    <property type="molecule type" value="Genomic_DNA"/>
</dbReference>
<dbReference type="CDD" id="cd00090">
    <property type="entry name" value="HTH_ARSR"/>
    <property type="match status" value="1"/>
</dbReference>
<dbReference type="Gene3D" id="1.10.10.10">
    <property type="entry name" value="Winged helix-like DNA-binding domain superfamily/Winged helix DNA-binding domain"/>
    <property type="match status" value="1"/>
</dbReference>
<dbReference type="SUPFAM" id="SSF46785">
    <property type="entry name" value="Winged helix' DNA-binding domain"/>
    <property type="match status" value="1"/>
</dbReference>
<feature type="domain" description="Transcription regulator PadR N-terminal" evidence="2">
    <location>
        <begin position="3"/>
        <end position="76"/>
    </location>
</feature>
<evidence type="ECO:0000313" key="4">
    <source>
        <dbReference type="Proteomes" id="UP000234748"/>
    </source>
</evidence>
<reference evidence="3 4" key="1">
    <citation type="submission" date="2017-11" db="EMBL/GenBank/DDBJ databases">
        <title>Comparitive Functional Genomics of Dry Heat Resistant strains isolated from the Viking Spacecraft.</title>
        <authorList>
            <person name="Seuylemezian A."/>
            <person name="Cooper K."/>
            <person name="Vaishampayan P."/>
        </authorList>
    </citation>
    <scope>NUCLEOTIDE SEQUENCE [LARGE SCALE GENOMIC DNA]</scope>
    <source>
        <strain evidence="3 4">V1-29</strain>
    </source>
</reference>
<comment type="caution">
    <text evidence="3">The sequence shown here is derived from an EMBL/GenBank/DDBJ whole genome shotgun (WGS) entry which is preliminary data.</text>
</comment>
<keyword evidence="1" id="KW-0238">DNA-binding</keyword>
<name>A0A2N5M4T7_9BACI</name>
<gene>
    <name evidence="3" type="ORF">CUU66_13590</name>
</gene>
<dbReference type="InterPro" id="IPR052509">
    <property type="entry name" value="Metal_resp_DNA-bind_regulator"/>
</dbReference>
<dbReference type="GO" id="GO:0003677">
    <property type="term" value="F:DNA binding"/>
    <property type="evidence" value="ECO:0007669"/>
    <property type="project" value="UniProtKB-KW"/>
</dbReference>
<dbReference type="InterPro" id="IPR011991">
    <property type="entry name" value="ArsR-like_HTH"/>
</dbReference>
<accession>A0A2N5M4T7</accession>
<dbReference type="InterPro" id="IPR036390">
    <property type="entry name" value="WH_DNA-bd_sf"/>
</dbReference>
<dbReference type="AlphaFoldDB" id="A0A2N5M4T7"/>
<dbReference type="OrthoDB" id="9808017at2"/>
<dbReference type="Pfam" id="PF03551">
    <property type="entry name" value="PadR"/>
    <property type="match status" value="1"/>
</dbReference>
<organism evidence="3 4">
    <name type="scientific">Peribacillus deserti</name>
    <dbReference type="NCBI Taxonomy" id="673318"/>
    <lineage>
        <taxon>Bacteria</taxon>
        <taxon>Bacillati</taxon>
        <taxon>Bacillota</taxon>
        <taxon>Bacilli</taxon>
        <taxon>Bacillales</taxon>
        <taxon>Bacillaceae</taxon>
        <taxon>Peribacillus</taxon>
    </lineage>
</organism>
<evidence type="ECO:0000313" key="3">
    <source>
        <dbReference type="EMBL" id="PLT29370.1"/>
    </source>
</evidence>
<keyword evidence="4" id="KW-1185">Reference proteome</keyword>
<proteinExistence type="predicted"/>
<evidence type="ECO:0000259" key="2">
    <source>
        <dbReference type="Pfam" id="PF03551"/>
    </source>
</evidence>
<evidence type="ECO:0000256" key="1">
    <source>
        <dbReference type="ARBA" id="ARBA00023125"/>
    </source>
</evidence>
<dbReference type="InterPro" id="IPR005149">
    <property type="entry name" value="Tscrpt_reg_PadR_N"/>
</dbReference>
<dbReference type="PANTHER" id="PTHR33169:SF25">
    <property type="entry name" value="DNA-BINDING PROTEIN YIZB-RELATED"/>
    <property type="match status" value="1"/>
</dbReference>
<protein>
    <submittedName>
        <fullName evidence="3">PadR family transcriptional regulator</fullName>
    </submittedName>
</protein>
<dbReference type="Proteomes" id="UP000234748">
    <property type="component" value="Unassembled WGS sequence"/>
</dbReference>
<dbReference type="InterPro" id="IPR036388">
    <property type="entry name" value="WH-like_DNA-bd_sf"/>
</dbReference>
<dbReference type="PANTHER" id="PTHR33169">
    <property type="entry name" value="PADR-FAMILY TRANSCRIPTIONAL REGULATOR"/>
    <property type="match status" value="1"/>
</dbReference>